<dbReference type="AlphaFoldDB" id="A0AAP6JDP7"/>
<dbReference type="InterPro" id="IPR000073">
    <property type="entry name" value="AB_hydrolase_1"/>
</dbReference>
<reference evidence="4 5" key="1">
    <citation type="submission" date="2023-12" db="EMBL/GenBank/DDBJ databases">
        <title>Whole-genome sequencing of halo(alkali)philic microorganisms from hypersaline lakes.</title>
        <authorList>
            <person name="Sorokin D.Y."/>
            <person name="Merkel A.Y."/>
            <person name="Messina E."/>
            <person name="Yakimov M."/>
        </authorList>
    </citation>
    <scope>NUCLEOTIDE SEQUENCE [LARGE SCALE GENOMIC DNA]</scope>
    <source>
        <strain evidence="4 5">AB-CW1</strain>
    </source>
</reference>
<dbReference type="InterPro" id="IPR029058">
    <property type="entry name" value="AB_hydrolase_fold"/>
</dbReference>
<comment type="similarity">
    <text evidence="1">Belongs to the peptidase S33 family.</text>
</comment>
<dbReference type="GO" id="GO:0008233">
    <property type="term" value="F:peptidase activity"/>
    <property type="evidence" value="ECO:0007669"/>
    <property type="project" value="InterPro"/>
</dbReference>
<dbReference type="PRINTS" id="PR00793">
    <property type="entry name" value="PROAMNOPTASE"/>
</dbReference>
<dbReference type="Gene3D" id="3.40.50.1820">
    <property type="entry name" value="alpha/beta hydrolase"/>
    <property type="match status" value="1"/>
</dbReference>
<keyword evidence="2 4" id="KW-0378">Hydrolase</keyword>
<organism evidence="4 5">
    <name type="scientific">Natronospira elongata</name>
    <dbReference type="NCBI Taxonomy" id="3110268"/>
    <lineage>
        <taxon>Bacteria</taxon>
        <taxon>Pseudomonadati</taxon>
        <taxon>Pseudomonadota</taxon>
        <taxon>Gammaproteobacteria</taxon>
        <taxon>Natronospirales</taxon>
        <taxon>Natronospiraceae</taxon>
        <taxon>Natronospira</taxon>
    </lineage>
</organism>
<dbReference type="Proteomes" id="UP001302316">
    <property type="component" value="Unassembled WGS sequence"/>
</dbReference>
<evidence type="ECO:0000313" key="4">
    <source>
        <dbReference type="EMBL" id="MEA5445025.1"/>
    </source>
</evidence>
<evidence type="ECO:0000256" key="2">
    <source>
        <dbReference type="ARBA" id="ARBA00022801"/>
    </source>
</evidence>
<name>A0AAP6JDP7_9GAMM</name>
<dbReference type="SUPFAM" id="SSF53474">
    <property type="entry name" value="alpha/beta-Hydrolases"/>
    <property type="match status" value="1"/>
</dbReference>
<gene>
    <name evidence="4" type="ORF">VCB98_04230</name>
</gene>
<keyword evidence="5" id="KW-1185">Reference proteome</keyword>
<evidence type="ECO:0000256" key="1">
    <source>
        <dbReference type="ARBA" id="ARBA00010088"/>
    </source>
</evidence>
<dbReference type="PANTHER" id="PTHR43248">
    <property type="entry name" value="2-SUCCINYL-6-HYDROXY-2,4-CYCLOHEXADIENE-1-CARBOXYLATE SYNTHASE"/>
    <property type="match status" value="1"/>
</dbReference>
<protein>
    <submittedName>
        <fullName evidence="4">Alpha/beta fold hydrolase</fullName>
    </submittedName>
</protein>
<dbReference type="InterPro" id="IPR002410">
    <property type="entry name" value="Peptidase_S33"/>
</dbReference>
<proteinExistence type="inferred from homology"/>
<sequence length="473" mass="51837">MWIAALFFAASAAPADYEACSLRSGQLPQTISAQCFEVSVPLDWSQPDGETIQLAAAWIAPRAGEAEGEPLLMLAGGPGQAALEAFIPHVRALGAVRQNHPIVLVDQRGTGGSARLECPDAGLAEAESAEEIGQAMQRCREALDRDPRHFTTQASAKDLDAVREHLGIEEWHVYGVSYGSRLGLHYLRRFEERVASLILDGVVPADEVLGPMLAPFAERAVKRMLQRCESSEDCREAFPDLEEGLRSLLESVAEEEREVSIRHPRSHEWTEVALNRQRIGQLLRFAAYQPDVLAIMPLLIHRAAREDDWAPLAAQWVTLGESLEGSLSIPLHYAVVCSEDISFIDEDSPFSEEDGLLGLNPLALLQAACAEWPRADIPADFHQAVASERPVLLLSGELDPVTPPEWGDQAAATLDNSRHVILKGKGHNVIHHGCLPFLVRDFLRNRDPAGLDSDCLSAMRPMPFFLDFSGPAP</sequence>
<dbReference type="RefSeq" id="WP_346050649.1">
    <property type="nucleotide sequence ID" value="NZ_JAYGII010000005.1"/>
</dbReference>
<evidence type="ECO:0000259" key="3">
    <source>
        <dbReference type="Pfam" id="PF00561"/>
    </source>
</evidence>
<evidence type="ECO:0000313" key="5">
    <source>
        <dbReference type="Proteomes" id="UP001302316"/>
    </source>
</evidence>
<accession>A0AAP6JDP7</accession>
<dbReference type="InterPro" id="IPR051601">
    <property type="entry name" value="Serine_prot/Carboxylest_S33"/>
</dbReference>
<feature type="domain" description="AB hydrolase-1" evidence="3">
    <location>
        <begin position="70"/>
        <end position="430"/>
    </location>
</feature>
<dbReference type="GO" id="GO:0006508">
    <property type="term" value="P:proteolysis"/>
    <property type="evidence" value="ECO:0007669"/>
    <property type="project" value="InterPro"/>
</dbReference>
<dbReference type="Pfam" id="PF00561">
    <property type="entry name" value="Abhydrolase_1"/>
    <property type="match status" value="1"/>
</dbReference>
<dbReference type="EMBL" id="JAYGII010000005">
    <property type="protein sequence ID" value="MEA5445025.1"/>
    <property type="molecule type" value="Genomic_DNA"/>
</dbReference>
<comment type="caution">
    <text evidence="4">The sequence shown here is derived from an EMBL/GenBank/DDBJ whole genome shotgun (WGS) entry which is preliminary data.</text>
</comment>